<evidence type="ECO:0000313" key="4">
    <source>
        <dbReference type="Proteomes" id="UP000595038"/>
    </source>
</evidence>
<gene>
    <name evidence="2" type="ORF">CHCC16736_0988</name>
    <name evidence="1" type="ORF">I6G80_07355</name>
</gene>
<evidence type="ECO:0000313" key="1">
    <source>
        <dbReference type="EMBL" id="QPR74073.1"/>
    </source>
</evidence>
<dbReference type="SUPFAM" id="SSF54427">
    <property type="entry name" value="NTF2-like"/>
    <property type="match status" value="1"/>
</dbReference>
<accession>A0A1Y0XVT2</accession>
<evidence type="ECO:0000313" key="3">
    <source>
        <dbReference type="Proteomes" id="UP000435910"/>
    </source>
</evidence>
<dbReference type="Proteomes" id="UP000595038">
    <property type="component" value="Chromosome"/>
</dbReference>
<proteinExistence type="predicted"/>
<dbReference type="RefSeq" id="WP_003185273.1">
    <property type="nucleotide sequence ID" value="NZ_BEXU01000021.1"/>
</dbReference>
<dbReference type="GeneID" id="92859855"/>
<evidence type="ECO:0000313" key="2">
    <source>
        <dbReference type="EMBL" id="TWL31820.1"/>
    </source>
</evidence>
<dbReference type="EMBL" id="CP065647">
    <property type="protein sequence ID" value="QPR74073.1"/>
    <property type="molecule type" value="Genomic_DNA"/>
</dbReference>
<name>A0A1Y0XVT2_BACLI</name>
<dbReference type="Gene3D" id="3.10.450.50">
    <property type="match status" value="1"/>
</dbReference>
<dbReference type="AlphaFoldDB" id="A0A1Y0XVT2"/>
<dbReference type="Proteomes" id="UP000435910">
    <property type="component" value="Unassembled WGS sequence"/>
</dbReference>
<organism evidence="2 3">
    <name type="scientific">Bacillus licheniformis</name>
    <dbReference type="NCBI Taxonomy" id="1402"/>
    <lineage>
        <taxon>Bacteria</taxon>
        <taxon>Bacillati</taxon>
        <taxon>Bacillota</taxon>
        <taxon>Bacilli</taxon>
        <taxon>Bacillales</taxon>
        <taxon>Bacillaceae</taxon>
        <taxon>Bacillus</taxon>
    </lineage>
</organism>
<reference evidence="1 4" key="2">
    <citation type="submission" date="2020-12" db="EMBL/GenBank/DDBJ databases">
        <title>FDA dAtabase for Regulatory Grade micrObial Sequences (FDA-ARGOS): Supporting development and validation of Infectious Disease Dx tests.</title>
        <authorList>
            <person name="Nelson B."/>
            <person name="Plummer A."/>
            <person name="Tallon L."/>
            <person name="Sadzewicz L."/>
            <person name="Zhao X."/>
            <person name="Boylan J."/>
            <person name="Ott S."/>
            <person name="Bowen H."/>
            <person name="Vavikolanu K."/>
            <person name="Mehta A."/>
            <person name="Aluvathingal J."/>
            <person name="Nadendla S."/>
            <person name="Myers T."/>
            <person name="Yan Y."/>
            <person name="Sichtig H."/>
        </authorList>
    </citation>
    <scope>NUCLEOTIDE SEQUENCE [LARGE SCALE GENOMIC DNA]</scope>
    <source>
        <strain evidence="1 4">FDAARGOS_923</strain>
    </source>
</reference>
<reference evidence="2 3" key="1">
    <citation type="submission" date="2019-06" db="EMBL/GenBank/DDBJ databases">
        <title>Genome sequence analysis of &gt;100 Bacillus licheniformis strains suggests intrinsic resistance to this species.</title>
        <authorList>
            <person name="Wels M."/>
            <person name="Siezen R.J."/>
            <person name="Johansen E."/>
            <person name="Stuer-Lauridsen B."/>
            <person name="Bjerre K."/>
            <person name="Nielsen B.K.K."/>
        </authorList>
    </citation>
    <scope>NUCLEOTIDE SEQUENCE [LARGE SCALE GENOMIC DNA]</scope>
    <source>
        <strain evidence="2 3">BAC-16736</strain>
    </source>
</reference>
<sequence length="151" mass="17223">MNKSEAQQFLSNMYQDIVSEMNTEKIADYFSEDYVQVTDGSHIDLVQFKDHIRTLKNVARTITVSPFHEFLFDERLESAAVRYTVKVVKKNGDRGRIDIIAIFKMNGFKIVQCHELSHASEGTKGIEELAKISEAAIEKASSREEKAFSQD</sequence>
<dbReference type="OMA" id="KIIRCEE"/>
<dbReference type="EMBL" id="NILC01000010">
    <property type="protein sequence ID" value="TWL31820.1"/>
    <property type="molecule type" value="Genomic_DNA"/>
</dbReference>
<protein>
    <submittedName>
        <fullName evidence="1">Nuclear transport factor 2 family protein</fullName>
    </submittedName>
</protein>
<dbReference type="InterPro" id="IPR032710">
    <property type="entry name" value="NTF2-like_dom_sf"/>
</dbReference>